<dbReference type="CDD" id="cd00077">
    <property type="entry name" value="HDc"/>
    <property type="match status" value="1"/>
</dbReference>
<accession>K1SCW0</accession>
<protein>
    <submittedName>
        <fullName evidence="2">Metal dependent phosphohydrolase</fullName>
    </submittedName>
</protein>
<dbReference type="SUPFAM" id="SSF109604">
    <property type="entry name" value="HD-domain/PDEase-like"/>
    <property type="match status" value="1"/>
</dbReference>
<sequence>MIESLWRCREVDNNKAKLFLTKYLKNYNPEDAQIKLKISHIYRVAELSKRLATMLNLSEEDILLAELIGLLHDIGRFEQIKNYHTFLDKESIDHAEYGNKILFEDDLIRNFITEDKYDEIIKTAISNHNKPCISNDLTNYERLHAMIIRDADKTDILYLSTVGDEKTIFENSNLCKETITDEIYYDLIQREKINYNNIHSAADILLCHFAYIYDYNFSTMLKFVDSKGYIDKMYNRFSFEDDITEERYKNIYLHTKTYIKKKTG</sequence>
<proteinExistence type="predicted"/>
<dbReference type="Pfam" id="PF01966">
    <property type="entry name" value="HD"/>
    <property type="match status" value="1"/>
</dbReference>
<feature type="domain" description="HD" evidence="1">
    <location>
        <begin position="37"/>
        <end position="157"/>
    </location>
</feature>
<reference evidence="2" key="1">
    <citation type="journal article" date="2013" name="Environ. Microbiol.">
        <title>Microbiota from the distal guts of lean and obese adolescents exhibit partial functional redundancy besides clear differences in community structure.</title>
        <authorList>
            <person name="Ferrer M."/>
            <person name="Ruiz A."/>
            <person name="Lanza F."/>
            <person name="Haange S.B."/>
            <person name="Oberbach A."/>
            <person name="Till H."/>
            <person name="Bargiela R."/>
            <person name="Campoy C."/>
            <person name="Segura M.T."/>
            <person name="Richter M."/>
            <person name="von Bergen M."/>
            <person name="Seifert J."/>
            <person name="Suarez A."/>
        </authorList>
    </citation>
    <scope>NUCLEOTIDE SEQUENCE</scope>
</reference>
<name>K1SCW0_9ZZZZ</name>
<dbReference type="GO" id="GO:0016787">
    <property type="term" value="F:hydrolase activity"/>
    <property type="evidence" value="ECO:0007669"/>
    <property type="project" value="UniProtKB-KW"/>
</dbReference>
<gene>
    <name evidence="2" type="ORF">OBE_17031</name>
</gene>
<keyword evidence="2" id="KW-0378">Hydrolase</keyword>
<dbReference type="AlphaFoldDB" id="K1SCW0"/>
<organism evidence="2">
    <name type="scientific">human gut metagenome</name>
    <dbReference type="NCBI Taxonomy" id="408170"/>
    <lineage>
        <taxon>unclassified sequences</taxon>
        <taxon>metagenomes</taxon>
        <taxon>organismal metagenomes</taxon>
    </lineage>
</organism>
<dbReference type="InterPro" id="IPR006674">
    <property type="entry name" value="HD_domain"/>
</dbReference>
<comment type="caution">
    <text evidence="2">The sequence shown here is derived from an EMBL/GenBank/DDBJ whole genome shotgun (WGS) entry which is preliminary data.</text>
</comment>
<dbReference type="InterPro" id="IPR003607">
    <property type="entry name" value="HD/PDEase_dom"/>
</dbReference>
<dbReference type="Gene3D" id="1.10.3210.10">
    <property type="entry name" value="Hypothetical protein af1432"/>
    <property type="match status" value="1"/>
</dbReference>
<evidence type="ECO:0000313" key="2">
    <source>
        <dbReference type="EMBL" id="EKC45196.1"/>
    </source>
</evidence>
<evidence type="ECO:0000259" key="1">
    <source>
        <dbReference type="PROSITE" id="PS51831"/>
    </source>
</evidence>
<dbReference type="PROSITE" id="PS51831">
    <property type="entry name" value="HD"/>
    <property type="match status" value="1"/>
</dbReference>
<dbReference type="EMBL" id="AJWZ01011458">
    <property type="protein sequence ID" value="EKC45196.1"/>
    <property type="molecule type" value="Genomic_DNA"/>
</dbReference>